<reference evidence="2 3" key="1">
    <citation type="submission" date="2019-07" db="EMBL/GenBank/DDBJ databases">
        <title>De Novo Assembly of kiwifruit Actinidia rufa.</title>
        <authorList>
            <person name="Sugita-Konishi S."/>
            <person name="Sato K."/>
            <person name="Mori E."/>
            <person name="Abe Y."/>
            <person name="Kisaki G."/>
            <person name="Hamano K."/>
            <person name="Suezawa K."/>
            <person name="Otani M."/>
            <person name="Fukuda T."/>
            <person name="Manabe T."/>
            <person name="Gomi K."/>
            <person name="Tabuchi M."/>
            <person name="Akimitsu K."/>
            <person name="Kataoka I."/>
        </authorList>
    </citation>
    <scope>NUCLEOTIDE SEQUENCE [LARGE SCALE GENOMIC DNA]</scope>
    <source>
        <strain evidence="3">cv. Fuchu</strain>
    </source>
</reference>
<evidence type="ECO:0000313" key="3">
    <source>
        <dbReference type="Proteomes" id="UP000585474"/>
    </source>
</evidence>
<dbReference type="EMBL" id="BJWL01000012">
    <property type="protein sequence ID" value="GFY97905.1"/>
    <property type="molecule type" value="Genomic_DNA"/>
</dbReference>
<dbReference type="AlphaFoldDB" id="A0A7J0FGT6"/>
<evidence type="ECO:0000256" key="1">
    <source>
        <dbReference type="SAM" id="MobiDB-lite"/>
    </source>
</evidence>
<gene>
    <name evidence="2" type="ORF">Acr_12g0004460</name>
</gene>
<feature type="compositionally biased region" description="Basic and acidic residues" evidence="1">
    <location>
        <begin position="50"/>
        <end position="60"/>
    </location>
</feature>
<dbReference type="OrthoDB" id="2129491at2759"/>
<proteinExistence type="predicted"/>
<evidence type="ECO:0000313" key="2">
    <source>
        <dbReference type="EMBL" id="GFY97905.1"/>
    </source>
</evidence>
<comment type="caution">
    <text evidence="2">The sequence shown here is derived from an EMBL/GenBank/DDBJ whole genome shotgun (WGS) entry which is preliminary data.</text>
</comment>
<sequence>MQLGKEVANDNTGIVVTLPEDAERVDRAVGIGSGRPRADPLPKMHNIQHSHRDTPNESTREKNIGAAYGDYEYDSDQGILAWELEELVSLRIEDSISPGIELAGIWQRQCPAKGMVLTSSMVFQVILPPD</sequence>
<name>A0A7J0FGT6_9ERIC</name>
<keyword evidence="3" id="KW-1185">Reference proteome</keyword>
<organism evidence="2 3">
    <name type="scientific">Actinidia rufa</name>
    <dbReference type="NCBI Taxonomy" id="165716"/>
    <lineage>
        <taxon>Eukaryota</taxon>
        <taxon>Viridiplantae</taxon>
        <taxon>Streptophyta</taxon>
        <taxon>Embryophyta</taxon>
        <taxon>Tracheophyta</taxon>
        <taxon>Spermatophyta</taxon>
        <taxon>Magnoliopsida</taxon>
        <taxon>eudicotyledons</taxon>
        <taxon>Gunneridae</taxon>
        <taxon>Pentapetalae</taxon>
        <taxon>asterids</taxon>
        <taxon>Ericales</taxon>
        <taxon>Actinidiaceae</taxon>
        <taxon>Actinidia</taxon>
    </lineage>
</organism>
<accession>A0A7J0FGT6</accession>
<feature type="region of interest" description="Disordered" evidence="1">
    <location>
        <begin position="32"/>
        <end position="60"/>
    </location>
</feature>
<dbReference type="Proteomes" id="UP000585474">
    <property type="component" value="Unassembled WGS sequence"/>
</dbReference>
<protein>
    <submittedName>
        <fullName evidence="2">Uncharacterized protein</fullName>
    </submittedName>
</protein>